<feature type="region of interest" description="Disordered" evidence="5">
    <location>
        <begin position="448"/>
        <end position="508"/>
    </location>
</feature>
<dbReference type="PANTHER" id="PTHR19354">
    <property type="entry name" value="ZIPPER PUTATIVE TUMOR SUPPRESSOR 2 HOMOLOG-LIKE PROTEIN-RELATED"/>
    <property type="match status" value="1"/>
</dbReference>
<evidence type="ECO:0000256" key="1">
    <source>
        <dbReference type="ARBA" id="ARBA00004496"/>
    </source>
</evidence>
<feature type="region of interest" description="Disordered" evidence="5">
    <location>
        <begin position="204"/>
        <end position="239"/>
    </location>
</feature>
<feature type="compositionally biased region" description="Polar residues" evidence="5">
    <location>
        <begin position="256"/>
        <end position="277"/>
    </location>
</feature>
<name>A0AAV4I1N6_9GAST</name>
<feature type="region of interest" description="Disordered" evidence="5">
    <location>
        <begin position="34"/>
        <end position="59"/>
    </location>
</feature>
<protein>
    <submittedName>
        <fullName evidence="6">Leucine zipper putative tumor suppressor 2-like protein</fullName>
    </submittedName>
</protein>
<evidence type="ECO:0000313" key="6">
    <source>
        <dbReference type="EMBL" id="GFS03875.1"/>
    </source>
</evidence>
<reference evidence="6 7" key="1">
    <citation type="journal article" date="2021" name="Elife">
        <title>Chloroplast acquisition without the gene transfer in kleptoplastic sea slugs, Plakobranchus ocellatus.</title>
        <authorList>
            <person name="Maeda T."/>
            <person name="Takahashi S."/>
            <person name="Yoshida T."/>
            <person name="Shimamura S."/>
            <person name="Takaki Y."/>
            <person name="Nagai Y."/>
            <person name="Toyoda A."/>
            <person name="Suzuki Y."/>
            <person name="Arimoto A."/>
            <person name="Ishii H."/>
            <person name="Satoh N."/>
            <person name="Nishiyama T."/>
            <person name="Hasebe M."/>
            <person name="Maruyama T."/>
            <person name="Minagawa J."/>
            <person name="Obokata J."/>
            <person name="Shigenobu S."/>
        </authorList>
    </citation>
    <scope>NUCLEOTIDE SEQUENCE [LARGE SCALE GENOMIC DNA]</scope>
</reference>
<feature type="coiled-coil region" evidence="4">
    <location>
        <begin position="514"/>
        <end position="562"/>
    </location>
</feature>
<feature type="coiled-coil region" evidence="4">
    <location>
        <begin position="598"/>
        <end position="678"/>
    </location>
</feature>
<dbReference type="AlphaFoldDB" id="A0AAV4I1N6"/>
<dbReference type="Pfam" id="PF06818">
    <property type="entry name" value="Fez1"/>
    <property type="match status" value="1"/>
</dbReference>
<feature type="compositionally biased region" description="Low complexity" evidence="5">
    <location>
        <begin position="223"/>
        <end position="234"/>
    </location>
</feature>
<feature type="compositionally biased region" description="Polar residues" evidence="5">
    <location>
        <begin position="480"/>
        <end position="508"/>
    </location>
</feature>
<evidence type="ECO:0000256" key="2">
    <source>
        <dbReference type="ARBA" id="ARBA00022490"/>
    </source>
</evidence>
<comment type="subcellular location">
    <subcellularLocation>
        <location evidence="1">Cytoplasm</location>
    </subcellularLocation>
</comment>
<feature type="compositionally biased region" description="Basic and acidic residues" evidence="5">
    <location>
        <begin position="463"/>
        <end position="474"/>
    </location>
</feature>
<feature type="region of interest" description="Disordered" evidence="5">
    <location>
        <begin position="256"/>
        <end position="279"/>
    </location>
</feature>
<evidence type="ECO:0000256" key="4">
    <source>
        <dbReference type="SAM" id="Coils"/>
    </source>
</evidence>
<sequence length="689" mass="75828">MHEDPSSGCSVLGVHLGQHLITAAMGMVLRVEVHSASPSGKPGPGVKCGGDQSADNRPDRYRPVALHARPGTLNLSKNGWESVSVFSRVQCQVVTPVELQKPGPNLIKPIACKPGRSGSPTSSRTPSGNTPHRGSSESDGKSSGPQYPRTHPLQPPLSSRLQAIKQGISADPLSPDEVGNSNNLLGGLGAFGKLADSSFQNETRLTSFVGPPGPSSSNALNTSPPQSSQPLPSSITAVQQTGSTSIYKNITPVVTTSQQNQQHQSPGDPNTSYSSFTGEFPHSDTVCASQNFASNTAPVPPSHQPYHSQHQQQRIAGETNVLQTPSPSDSGVGEHEAILREKDAEINTLREVMDRNERAIFQVYEERRHVWLNDTRKLQDEYERKLKVQSRKSYKTEQVLSLQVYKLQQEQKSLQEDKVKVTQELDALRQRLEEEQTEVCNLKKQLGLASPSSKVATPSLPLDSKDTVSEKNDADAALTPLTSTGNNSPTQAEKQQGGQTVNNNESPQSLQREIVLKNKELIQLRNQLAGYEADLGKANRELNEKAREIVNCNDKIKSLQEELNRAKNPPQLAETGSQTHAAASEVVSNENLQRPSLLGKQERTIDELQEETLNLRAHIEELKAQQEEERKQWLDEKNKVVRYQKQLQLNYVQMQRKNTALETEVQQLTLELENRDMKLTALSGEESVC</sequence>
<feature type="compositionally biased region" description="Low complexity" evidence="5">
    <location>
        <begin position="114"/>
        <end position="128"/>
    </location>
</feature>
<gene>
    <name evidence="6" type="ORF">ElyMa_002898200</name>
</gene>
<feature type="region of interest" description="Disordered" evidence="5">
    <location>
        <begin position="102"/>
        <end position="156"/>
    </location>
</feature>
<dbReference type="GO" id="GO:0005737">
    <property type="term" value="C:cytoplasm"/>
    <property type="evidence" value="ECO:0007669"/>
    <property type="project" value="UniProtKB-SubCell"/>
</dbReference>
<feature type="region of interest" description="Disordered" evidence="5">
    <location>
        <begin position="569"/>
        <end position="595"/>
    </location>
</feature>
<evidence type="ECO:0000313" key="7">
    <source>
        <dbReference type="Proteomes" id="UP000762676"/>
    </source>
</evidence>
<dbReference type="Proteomes" id="UP000762676">
    <property type="component" value="Unassembled WGS sequence"/>
</dbReference>
<organism evidence="6 7">
    <name type="scientific">Elysia marginata</name>
    <dbReference type="NCBI Taxonomy" id="1093978"/>
    <lineage>
        <taxon>Eukaryota</taxon>
        <taxon>Metazoa</taxon>
        <taxon>Spiralia</taxon>
        <taxon>Lophotrochozoa</taxon>
        <taxon>Mollusca</taxon>
        <taxon>Gastropoda</taxon>
        <taxon>Heterobranchia</taxon>
        <taxon>Euthyneura</taxon>
        <taxon>Panpulmonata</taxon>
        <taxon>Sacoglossa</taxon>
        <taxon>Placobranchoidea</taxon>
        <taxon>Plakobranchidae</taxon>
        <taxon>Elysia</taxon>
    </lineage>
</organism>
<feature type="compositionally biased region" description="Low complexity" evidence="5">
    <location>
        <begin position="304"/>
        <end position="313"/>
    </location>
</feature>
<evidence type="ECO:0000256" key="5">
    <source>
        <dbReference type="SAM" id="MobiDB-lite"/>
    </source>
</evidence>
<feature type="coiled-coil region" evidence="4">
    <location>
        <begin position="339"/>
        <end position="445"/>
    </location>
</feature>
<feature type="compositionally biased region" description="Polar residues" evidence="5">
    <location>
        <begin position="574"/>
        <end position="594"/>
    </location>
</feature>
<dbReference type="PANTHER" id="PTHR19354:SF2">
    <property type="entry name" value="LEUCINE-RICH REPEAT-CONTAINING PROTEIN DDB_G0290503"/>
    <property type="match status" value="1"/>
</dbReference>
<feature type="region of interest" description="Disordered" evidence="5">
    <location>
        <begin position="292"/>
        <end position="314"/>
    </location>
</feature>
<keyword evidence="7" id="KW-1185">Reference proteome</keyword>
<evidence type="ECO:0000256" key="3">
    <source>
        <dbReference type="ARBA" id="ARBA00023054"/>
    </source>
</evidence>
<accession>A0AAV4I1N6</accession>
<dbReference type="EMBL" id="BMAT01005992">
    <property type="protein sequence ID" value="GFS03875.1"/>
    <property type="molecule type" value="Genomic_DNA"/>
</dbReference>
<comment type="caution">
    <text evidence="6">The sequence shown here is derived from an EMBL/GenBank/DDBJ whole genome shotgun (WGS) entry which is preliminary data.</text>
</comment>
<proteinExistence type="predicted"/>
<keyword evidence="2" id="KW-0963">Cytoplasm</keyword>
<dbReference type="InterPro" id="IPR045329">
    <property type="entry name" value="LZTS"/>
</dbReference>
<keyword evidence="3 4" id="KW-0175">Coiled coil</keyword>